<reference evidence="1 2" key="1">
    <citation type="journal article" date="2018" name="Elife">
        <title>Discovery and characterization of a prevalent human gut bacterial enzyme sufficient for the inactivation of a family of plant toxins.</title>
        <authorList>
            <person name="Koppel N."/>
            <person name="Bisanz J.E."/>
            <person name="Pandelia M.E."/>
            <person name="Turnbaugh P.J."/>
            <person name="Balskus E.P."/>
        </authorList>
    </citation>
    <scope>NUCLEOTIDE SEQUENCE [LARGE SCALE GENOMIC DNA]</scope>
    <source>
        <strain evidence="1 2">FAA1-1-60AUCSF</strain>
    </source>
</reference>
<dbReference type="AlphaFoldDB" id="A0A369N7C2"/>
<evidence type="ECO:0000313" key="2">
    <source>
        <dbReference type="Proteomes" id="UP000253857"/>
    </source>
</evidence>
<gene>
    <name evidence="1" type="ORF">C1871_08355</name>
</gene>
<comment type="caution">
    <text evidence="1">The sequence shown here is derived from an EMBL/GenBank/DDBJ whole genome shotgun (WGS) entry which is preliminary data.</text>
</comment>
<evidence type="ECO:0000313" key="1">
    <source>
        <dbReference type="EMBL" id="RDB85233.1"/>
    </source>
</evidence>
<dbReference type="Pfam" id="PF26125">
    <property type="entry name" value="AcrVA2-like"/>
    <property type="match status" value="1"/>
</dbReference>
<dbReference type="Proteomes" id="UP000253857">
    <property type="component" value="Unassembled WGS sequence"/>
</dbReference>
<proteinExistence type="predicted"/>
<accession>A0A369N7C2</accession>
<dbReference type="RefSeq" id="WP_015759794.1">
    <property type="nucleotide sequence ID" value="NZ_AP031442.1"/>
</dbReference>
<sequence>MTIRNSVETARASVSNIESYISKKWPGFFDEIATTLSKPLWRMGKNDMFAICDQDIDDINKVQFLAIQERAIQRILLSSKTLQRPGGAWDCIPPIDLANLCCDWKRSPVVLEFNSSLVEELQRSDIDPDVDLSEHLEHLPFSCFFISAEHLGFRLSNADGKLKHAVGFFLDYAWMPRSDQPHRVEKHFIITIIGSNGYTIPVVIPLRFSTIKDLSAYVVETYLQANGGKSKMIKVFVDEDLHTILSLLLYIASKEPDIVEKEIARRKDTNDLDRSSTFNNDQEPLDEPRTFLVGGKIGPSIEAHRHANKNAGSGRAITPHIRRAHFHTYLTGSRKDRTQKRILKWVAQTSVNMEKEGDASTVMVRKVE</sequence>
<protein>
    <submittedName>
        <fullName evidence="1">Uncharacterized protein</fullName>
    </submittedName>
</protein>
<organism evidence="1 2">
    <name type="scientific">Eggerthella lenta</name>
    <name type="common">Eubacterium lentum</name>
    <dbReference type="NCBI Taxonomy" id="84112"/>
    <lineage>
        <taxon>Bacteria</taxon>
        <taxon>Bacillati</taxon>
        <taxon>Actinomycetota</taxon>
        <taxon>Coriobacteriia</taxon>
        <taxon>Eggerthellales</taxon>
        <taxon>Eggerthellaceae</taxon>
        <taxon>Eggerthella</taxon>
    </lineage>
</organism>
<dbReference type="InterPro" id="IPR058915">
    <property type="entry name" value="AcrVA2-like"/>
</dbReference>
<name>A0A369N7C2_EGGLN</name>
<dbReference type="EMBL" id="PPTY01000012">
    <property type="protein sequence ID" value="RDB85233.1"/>
    <property type="molecule type" value="Genomic_DNA"/>
</dbReference>